<evidence type="ECO:0000313" key="1">
    <source>
        <dbReference type="EMBL" id="KAG4306254.1"/>
    </source>
</evidence>
<sequence>MMDCELKYSRWIGWLRRIFRRIEDHRLERKFRAGIRYSEYSLQIVEKSAHTPSVLTCVPAITAHKYGENGDVKKSIEKVQTSNCEMILPVQETQNVSEMCPLVDNASVDRLSYSNVAVEPFETRSIDVGSPIVSLSATSTPAPARNSKCLLDVCRTSIDTNASMRALAPSSRQSSCSSFSSAWTSKLGMLFLSEAAVVY</sequence>
<gene>
    <name evidence="1" type="ORF">PORY_000242</name>
</gene>
<evidence type="ECO:0000313" key="2">
    <source>
        <dbReference type="Proteomes" id="UP000768646"/>
    </source>
</evidence>
<comment type="caution">
    <text evidence="1">The sequence shown here is derived from an EMBL/GenBank/DDBJ whole genome shotgun (WGS) entry which is preliminary data.</text>
</comment>
<proteinExistence type="predicted"/>
<organism evidence="1 2">
    <name type="scientific">Pneumocystis oryctolagi</name>
    <dbReference type="NCBI Taxonomy" id="42067"/>
    <lineage>
        <taxon>Eukaryota</taxon>
        <taxon>Fungi</taxon>
        <taxon>Dikarya</taxon>
        <taxon>Ascomycota</taxon>
        <taxon>Taphrinomycotina</taxon>
        <taxon>Pneumocystomycetes</taxon>
        <taxon>Pneumocystaceae</taxon>
        <taxon>Pneumocystis</taxon>
    </lineage>
</organism>
<dbReference type="Proteomes" id="UP000768646">
    <property type="component" value="Unassembled WGS sequence"/>
</dbReference>
<name>A0ACB7CGR5_9ASCO</name>
<protein>
    <submittedName>
        <fullName evidence="1">Uncharacterized protein</fullName>
    </submittedName>
</protein>
<reference evidence="1 2" key="1">
    <citation type="journal article" date="2021" name="Commun. Biol.">
        <title>Genomic insights into the host specific adaptation of the Pneumocystis genus.</title>
        <authorList>
            <person name="Cisse O.H."/>
            <person name="Ma L."/>
            <person name="Dekker J.P."/>
            <person name="Khil P.P."/>
            <person name="Youn J.-H."/>
            <person name="Brenchley J.M."/>
            <person name="Blair R."/>
            <person name="Pahar B."/>
            <person name="Chabe M."/>
            <person name="Van Rompay K.K.A."/>
            <person name="Keesler R."/>
            <person name="Sukura A."/>
            <person name="Hirsch V."/>
            <person name="Kutty G."/>
            <person name="Liu Y."/>
            <person name="Peng L."/>
            <person name="Chen J."/>
            <person name="Song J."/>
            <person name="Weissenbacher-Lang C."/>
            <person name="Xu J."/>
            <person name="Upham N.S."/>
            <person name="Stajich J.E."/>
            <person name="Cuomo C.A."/>
            <person name="Cushion M.T."/>
            <person name="Kovacs J.A."/>
        </authorList>
    </citation>
    <scope>NUCLEOTIDE SEQUENCE [LARGE SCALE GENOMIC DNA]</scope>
    <source>
        <strain evidence="1 2">RABM</strain>
    </source>
</reference>
<dbReference type="EMBL" id="JABTEG010000001">
    <property type="protein sequence ID" value="KAG4306254.1"/>
    <property type="molecule type" value="Genomic_DNA"/>
</dbReference>
<keyword evidence="2" id="KW-1185">Reference proteome</keyword>
<accession>A0ACB7CGR5</accession>